<feature type="transmembrane region" description="Helical" evidence="1">
    <location>
        <begin position="6"/>
        <end position="26"/>
    </location>
</feature>
<keyword evidence="3" id="KW-1185">Reference proteome</keyword>
<comment type="caution">
    <text evidence="2">The sequence shown here is derived from an EMBL/GenBank/DDBJ whole genome shotgun (WGS) entry which is preliminary data.</text>
</comment>
<keyword evidence="1" id="KW-0812">Transmembrane</keyword>
<dbReference type="Proteomes" id="UP000600026">
    <property type="component" value="Unassembled WGS sequence"/>
</dbReference>
<reference evidence="2" key="1">
    <citation type="submission" date="2020-09" db="EMBL/GenBank/DDBJ databases">
        <title>Whole genome shotgun sequence of Streptomyces xanthophaeus NBRC 12829.</title>
        <authorList>
            <person name="Komaki H."/>
            <person name="Tamura T."/>
        </authorList>
    </citation>
    <scope>NUCLEOTIDE SEQUENCE</scope>
    <source>
        <strain evidence="2">NBRC 12829</strain>
    </source>
</reference>
<evidence type="ECO:0000313" key="2">
    <source>
        <dbReference type="EMBL" id="GHI90125.1"/>
    </source>
</evidence>
<sequence>MTIPDWVRWALAAFAALQLLGAYSALRTVRAETGTRRTDARLNLVDGLACATMLGGLAAGQIVVAACGLAVQGPVLLTQLVRWLRARSRPAPESV</sequence>
<accession>A0A919LFX3</accession>
<evidence type="ECO:0000256" key="1">
    <source>
        <dbReference type="SAM" id="Phobius"/>
    </source>
</evidence>
<dbReference type="EMBL" id="BNEE01000006">
    <property type="protein sequence ID" value="GHI90125.1"/>
    <property type="molecule type" value="Genomic_DNA"/>
</dbReference>
<protein>
    <submittedName>
        <fullName evidence="2">Uncharacterized protein</fullName>
    </submittedName>
</protein>
<gene>
    <name evidence="2" type="ORF">Sxan_74890</name>
</gene>
<name>A0A919LFX3_9ACTN</name>
<proteinExistence type="predicted"/>
<keyword evidence="1" id="KW-1133">Transmembrane helix</keyword>
<feature type="transmembrane region" description="Helical" evidence="1">
    <location>
        <begin position="47"/>
        <end position="71"/>
    </location>
</feature>
<dbReference type="AlphaFoldDB" id="A0A919LFX3"/>
<evidence type="ECO:0000313" key="3">
    <source>
        <dbReference type="Proteomes" id="UP000600026"/>
    </source>
</evidence>
<dbReference type="RefSeq" id="WP_031148483.1">
    <property type="nucleotide sequence ID" value="NZ_BNEE01000006.1"/>
</dbReference>
<keyword evidence="1" id="KW-0472">Membrane</keyword>
<organism evidence="2 3">
    <name type="scientific">Streptomyces xanthophaeus</name>
    <dbReference type="NCBI Taxonomy" id="67385"/>
    <lineage>
        <taxon>Bacteria</taxon>
        <taxon>Bacillati</taxon>
        <taxon>Actinomycetota</taxon>
        <taxon>Actinomycetes</taxon>
        <taxon>Kitasatosporales</taxon>
        <taxon>Streptomycetaceae</taxon>
        <taxon>Streptomyces</taxon>
    </lineage>
</organism>